<evidence type="ECO:0000313" key="1">
    <source>
        <dbReference type="EMBL" id="VTP60362.1"/>
    </source>
</evidence>
<evidence type="ECO:0000313" key="2">
    <source>
        <dbReference type="Proteomes" id="UP000307968"/>
    </source>
</evidence>
<gene>
    <name evidence="1" type="primary">ilvB_3</name>
    <name evidence="1" type="ORF">NCTC12971_00830</name>
</gene>
<accession>A0A4U9H9R1</accession>
<dbReference type="EMBL" id="LR590463">
    <property type="protein sequence ID" value="VTP60362.1"/>
    <property type="molecule type" value="Genomic_DNA"/>
</dbReference>
<name>A0A4U9H9R1_SERRU</name>
<sequence>MAITGTPHAGTRFTGAQLIVHLLERQGITTVAGIPAARAATV</sequence>
<dbReference type="Proteomes" id="UP000307968">
    <property type="component" value="Chromosome"/>
</dbReference>
<dbReference type="AlphaFoldDB" id="A0A4U9H9R1"/>
<dbReference type="EC" id="2.2.1.6" evidence="1"/>
<reference evidence="1 2" key="1">
    <citation type="submission" date="2019-05" db="EMBL/GenBank/DDBJ databases">
        <authorList>
            <consortium name="Pathogen Informatics"/>
        </authorList>
    </citation>
    <scope>NUCLEOTIDE SEQUENCE [LARGE SCALE GENOMIC DNA]</scope>
    <source>
        <strain evidence="1 2">NCTC12971</strain>
    </source>
</reference>
<protein>
    <submittedName>
        <fullName evidence="1">Acetolactate synthase isozyme 1 large subunit</fullName>
        <ecNumber evidence="1">2.2.1.6</ecNumber>
    </submittedName>
</protein>
<proteinExistence type="predicted"/>
<organism evidence="1 2">
    <name type="scientific">Serratia rubidaea</name>
    <name type="common">Serratia marinorubra</name>
    <dbReference type="NCBI Taxonomy" id="61652"/>
    <lineage>
        <taxon>Bacteria</taxon>
        <taxon>Pseudomonadati</taxon>
        <taxon>Pseudomonadota</taxon>
        <taxon>Gammaproteobacteria</taxon>
        <taxon>Enterobacterales</taxon>
        <taxon>Yersiniaceae</taxon>
        <taxon>Serratia</taxon>
    </lineage>
</organism>
<keyword evidence="1" id="KW-0808">Transferase</keyword>
<dbReference type="GO" id="GO:0003984">
    <property type="term" value="F:acetolactate synthase activity"/>
    <property type="evidence" value="ECO:0007669"/>
    <property type="project" value="UniProtKB-EC"/>
</dbReference>